<sequence length="97" mass="10534">MAITMAGAATIVGESQPGPLIAALFIRRPDGEKPSLAYAKLLADVPRDRVFSGRVFSADIWQAALSLSPGTPLAFEQKPFLSPRQAAKRHEERFKKA</sequence>
<dbReference type="EMBL" id="JBGBZA010000002">
    <property type="protein sequence ID" value="MEY9322498.1"/>
    <property type="molecule type" value="Genomic_DNA"/>
</dbReference>
<organism evidence="1 2">
    <name type="scientific">Bradyrhizobium elkanii</name>
    <dbReference type="NCBI Taxonomy" id="29448"/>
    <lineage>
        <taxon>Bacteria</taxon>
        <taxon>Pseudomonadati</taxon>
        <taxon>Pseudomonadota</taxon>
        <taxon>Alphaproteobacteria</taxon>
        <taxon>Hyphomicrobiales</taxon>
        <taxon>Nitrobacteraceae</taxon>
        <taxon>Bradyrhizobium</taxon>
    </lineage>
</organism>
<protein>
    <submittedName>
        <fullName evidence="1">Uncharacterized protein</fullName>
    </submittedName>
</protein>
<dbReference type="RefSeq" id="WP_125459298.1">
    <property type="nucleotide sequence ID" value="NZ_CP126004.1"/>
</dbReference>
<comment type="caution">
    <text evidence="1">The sequence shown here is derived from an EMBL/GenBank/DDBJ whole genome shotgun (WGS) entry which is preliminary data.</text>
</comment>
<gene>
    <name evidence="1" type="ORF">ABIF29_009297</name>
</gene>
<evidence type="ECO:0000313" key="2">
    <source>
        <dbReference type="Proteomes" id="UP001565471"/>
    </source>
</evidence>
<name>A0ABV4FG81_BRAEL</name>
<accession>A0ABV4FG81</accession>
<dbReference type="Proteomes" id="UP001565471">
    <property type="component" value="Unassembled WGS sequence"/>
</dbReference>
<reference evidence="1 2" key="1">
    <citation type="submission" date="2024-07" db="EMBL/GenBank/DDBJ databases">
        <title>Genomic Encyclopedia of Type Strains, Phase V (KMG-V): Genome sequencing to study the core and pangenomes of soil and plant-associated prokaryotes.</title>
        <authorList>
            <person name="Whitman W."/>
        </authorList>
    </citation>
    <scope>NUCLEOTIDE SEQUENCE [LARGE SCALE GENOMIC DNA]</scope>
    <source>
        <strain evidence="1 2">USDA 415</strain>
    </source>
</reference>
<evidence type="ECO:0000313" key="1">
    <source>
        <dbReference type="EMBL" id="MEY9322498.1"/>
    </source>
</evidence>
<proteinExistence type="predicted"/>
<keyword evidence="2" id="KW-1185">Reference proteome</keyword>